<dbReference type="RefSeq" id="WP_017747713.1">
    <property type="nucleotide sequence ID" value="NZ_KQ976354.1"/>
</dbReference>
<dbReference type="EMBL" id="ANNX02000016">
    <property type="protein sequence ID" value="KYC43225.1"/>
    <property type="molecule type" value="Genomic_DNA"/>
</dbReference>
<keyword evidence="2" id="KW-1185">Reference proteome</keyword>
<dbReference type="AlphaFoldDB" id="A0A139XEV0"/>
<reference evidence="1 2" key="1">
    <citation type="journal article" date="2013" name="Genome Biol. Evol.">
        <title>Genomes of Stigonematalean cyanobacteria (subsection V) and the evolution of oxygenic photosynthesis from prokaryotes to plastids.</title>
        <authorList>
            <person name="Dagan T."/>
            <person name="Roettger M."/>
            <person name="Stucken K."/>
            <person name="Landan G."/>
            <person name="Koch R."/>
            <person name="Major P."/>
            <person name="Gould S.B."/>
            <person name="Goremykin V.V."/>
            <person name="Rippka R."/>
            <person name="Tandeau de Marsac N."/>
            <person name="Gugger M."/>
            <person name="Lockhart P.J."/>
            <person name="Allen J.F."/>
            <person name="Brune I."/>
            <person name="Maus I."/>
            <person name="Puhler A."/>
            <person name="Martin W.F."/>
        </authorList>
    </citation>
    <scope>NUCLEOTIDE SEQUENCE [LARGE SCALE GENOMIC DNA]</scope>
    <source>
        <strain evidence="1 2">PCC 7110</strain>
    </source>
</reference>
<comment type="caution">
    <text evidence="1">The sequence shown here is derived from an EMBL/GenBank/DDBJ whole genome shotgun (WGS) entry which is preliminary data.</text>
</comment>
<sequence length="88" mass="9990">MAARSSDFLQQTHTLLIAVRLLGFPNERRLINHDGVDGFLTSEKLIGELNRSCPEQKVGLLNLLLQILVNIDIQKLRQTSKPQLKTRI</sequence>
<gene>
    <name evidence="1" type="ORF">WA1_14110</name>
</gene>
<dbReference type="OrthoDB" id="9992238at2"/>
<evidence type="ECO:0000313" key="1">
    <source>
        <dbReference type="EMBL" id="KYC43225.1"/>
    </source>
</evidence>
<organism evidence="1 2">
    <name type="scientific">Scytonema hofmannii PCC 7110</name>
    <dbReference type="NCBI Taxonomy" id="128403"/>
    <lineage>
        <taxon>Bacteria</taxon>
        <taxon>Bacillati</taxon>
        <taxon>Cyanobacteriota</taxon>
        <taxon>Cyanophyceae</taxon>
        <taxon>Nostocales</taxon>
        <taxon>Scytonemataceae</taxon>
        <taxon>Scytonema</taxon>
    </lineage>
</organism>
<evidence type="ECO:0000313" key="2">
    <source>
        <dbReference type="Proteomes" id="UP000076925"/>
    </source>
</evidence>
<protein>
    <submittedName>
        <fullName evidence="1">Uncharacterized protein</fullName>
    </submittedName>
</protein>
<dbReference type="Proteomes" id="UP000076925">
    <property type="component" value="Unassembled WGS sequence"/>
</dbReference>
<proteinExistence type="predicted"/>
<accession>A0A139XEV0</accession>
<name>A0A139XEV0_9CYAN</name>